<keyword evidence="2" id="KW-0732">Signal</keyword>
<feature type="region of interest" description="Disordered" evidence="1">
    <location>
        <begin position="61"/>
        <end position="88"/>
    </location>
</feature>
<dbReference type="AlphaFoldDB" id="A0A3S7SGM1"/>
<evidence type="ECO:0000256" key="1">
    <source>
        <dbReference type="SAM" id="MobiDB-lite"/>
    </source>
</evidence>
<keyword evidence="3" id="KW-0675">Receptor</keyword>
<feature type="region of interest" description="Disordered" evidence="1">
    <location>
        <begin position="94"/>
        <end position="113"/>
    </location>
</feature>
<accession>A0A3S7SGM1</accession>
<reference evidence="3" key="1">
    <citation type="submission" date="2017-08" db="EMBL/GenBank/DDBJ databases">
        <title>Analysis of the Antennal Transcriptome and Chemosensory-related Genes of Conopomorpha sinensis Bradley (Lepidoptera: Gracilariidae).</title>
        <authorList>
            <person name="Li P."/>
            <person name="Liu Y."/>
            <person name="Wang S."/>
            <person name="Sun H."/>
        </authorList>
    </citation>
    <scope>NUCLEOTIDE SEQUENCE</scope>
</reference>
<evidence type="ECO:0000256" key="2">
    <source>
        <dbReference type="SAM" id="SignalP"/>
    </source>
</evidence>
<feature type="signal peptide" evidence="2">
    <location>
        <begin position="1"/>
        <end position="18"/>
    </location>
</feature>
<proteinExistence type="evidence at transcript level"/>
<feature type="chain" id="PRO_5019584885" evidence="2">
    <location>
        <begin position="19"/>
        <end position="113"/>
    </location>
</feature>
<evidence type="ECO:0000313" key="3">
    <source>
        <dbReference type="EMBL" id="AXY83425.1"/>
    </source>
</evidence>
<protein>
    <submittedName>
        <fullName evidence="3">Putative gustatory receptor 9</fullName>
    </submittedName>
</protein>
<dbReference type="EMBL" id="MF625598">
    <property type="protein sequence ID" value="AXY83425.1"/>
    <property type="molecule type" value="mRNA"/>
</dbReference>
<sequence>MFKSLVVLCVVLCVVVEARPKWQFLPPKPGYIPVYIRPGDTPLEDINPELAEAFHALPAGRSSGKEVEAEQDPPEVPENTDSFVDRRPYEKKILEKKQKKATASELEKPVERR</sequence>
<name>A0A3S7SGM1_9NEOP</name>
<organism evidence="3">
    <name type="scientific">Conopomorpha sinensis</name>
    <name type="common">litch fruit borer</name>
    <dbReference type="NCBI Taxonomy" id="940481"/>
    <lineage>
        <taxon>Eukaryota</taxon>
        <taxon>Metazoa</taxon>
        <taxon>Ecdysozoa</taxon>
        <taxon>Arthropoda</taxon>
        <taxon>Hexapoda</taxon>
        <taxon>Insecta</taxon>
        <taxon>Pterygota</taxon>
        <taxon>Neoptera</taxon>
        <taxon>Endopterygota</taxon>
        <taxon>Lepidoptera</taxon>
        <taxon>Glossata</taxon>
        <taxon>Ditrysia</taxon>
        <taxon>Tineoidea</taxon>
        <taxon>Gracillariidae</taxon>
        <taxon>Conopomorpha</taxon>
    </lineage>
</organism>